<evidence type="ECO:0000313" key="1">
    <source>
        <dbReference type="EMBL" id="RDC43393.1"/>
    </source>
</evidence>
<dbReference type="EMBL" id="PPUT01000020">
    <property type="protein sequence ID" value="RDC43393.1"/>
    <property type="molecule type" value="Genomic_DNA"/>
</dbReference>
<protein>
    <submittedName>
        <fullName evidence="1">Uncharacterized protein</fullName>
    </submittedName>
</protein>
<comment type="caution">
    <text evidence="1">The sequence shown here is derived from an EMBL/GenBank/DDBJ whole genome shotgun (WGS) entry which is preliminary data.</text>
</comment>
<proteinExistence type="predicted"/>
<dbReference type="Proteomes" id="UP000253805">
    <property type="component" value="Unassembled WGS sequence"/>
</dbReference>
<gene>
    <name evidence="1" type="ORF">C1850_08125</name>
</gene>
<evidence type="ECO:0000313" key="2">
    <source>
        <dbReference type="Proteomes" id="UP000253805"/>
    </source>
</evidence>
<name>A0A369NXD9_9ACTN</name>
<reference evidence="1 2" key="1">
    <citation type="journal article" date="2018" name="Elife">
        <title>Discovery and characterization of a prevalent human gut bacterial enzyme sufficient for the inactivation of a family of plant toxins.</title>
        <authorList>
            <person name="Koppel N."/>
            <person name="Bisanz J.E."/>
            <person name="Pandelia M.E."/>
            <person name="Turnbaugh P.J."/>
            <person name="Balskus E.P."/>
        </authorList>
    </citation>
    <scope>NUCLEOTIDE SEQUENCE [LARGE SCALE GENOMIC DNA]</scope>
    <source>
        <strain evidence="1 2">OB21 GAM 11</strain>
    </source>
</reference>
<sequence length="152" mass="17123">MQKWLSVPAVIITCEGTINEGNSLADIRCRRFSDILRTKEDHYPYSDRYISEVHDSSTKTGRTEREHMVEWFRANETKGSGSYSRQTPNSSARRCCNSLMNAASLLWIAEAVGIDELTVKIAYEAAVGAGDYRRACGAIRKTITWDMVYACV</sequence>
<dbReference type="AlphaFoldDB" id="A0A369NXD9"/>
<organism evidence="1 2">
    <name type="scientific">Adlercreutzia equolifaciens subsp. celatus</name>
    <dbReference type="NCBI Taxonomy" id="394340"/>
    <lineage>
        <taxon>Bacteria</taxon>
        <taxon>Bacillati</taxon>
        <taxon>Actinomycetota</taxon>
        <taxon>Coriobacteriia</taxon>
        <taxon>Eggerthellales</taxon>
        <taxon>Eggerthellaceae</taxon>
        <taxon>Adlercreutzia</taxon>
    </lineage>
</organism>
<accession>A0A369NXD9</accession>